<gene>
    <name evidence="8" type="ORF">BJ976_000008</name>
</gene>
<dbReference type="SUPFAM" id="SSF53807">
    <property type="entry name" value="Helical backbone' metal receptor"/>
    <property type="match status" value="1"/>
</dbReference>
<evidence type="ECO:0000256" key="5">
    <source>
        <dbReference type="SAM" id="Coils"/>
    </source>
</evidence>
<evidence type="ECO:0000313" key="9">
    <source>
        <dbReference type="Proteomes" id="UP000560081"/>
    </source>
</evidence>
<evidence type="ECO:0000256" key="7">
    <source>
        <dbReference type="SAM" id="SignalP"/>
    </source>
</evidence>
<dbReference type="RefSeq" id="WP_135030952.1">
    <property type="nucleotide sequence ID" value="NZ_BMLA01000017.1"/>
</dbReference>
<comment type="subcellular location">
    <subcellularLocation>
        <location evidence="1">Cell envelope</location>
    </subcellularLocation>
</comment>
<dbReference type="OrthoDB" id="1846031at2"/>
<dbReference type="PANTHER" id="PTHR30532:SF24">
    <property type="entry name" value="FERRIC ENTEROBACTIN-BINDING PERIPLASMIC PROTEIN FEPB"/>
    <property type="match status" value="1"/>
</dbReference>
<accession>A0A4Y8WW37</accession>
<evidence type="ECO:0000256" key="6">
    <source>
        <dbReference type="SAM" id="MobiDB-lite"/>
    </source>
</evidence>
<dbReference type="EMBL" id="JACHMC010000001">
    <property type="protein sequence ID" value="MBB4881657.1"/>
    <property type="molecule type" value="Genomic_DNA"/>
</dbReference>
<keyword evidence="4 7" id="KW-0732">Signal</keyword>
<comment type="caution">
    <text evidence="8">The sequence shown here is derived from an EMBL/GenBank/DDBJ whole genome shotgun (WGS) entry which is preliminary data.</text>
</comment>
<keyword evidence="3" id="KW-0813">Transport</keyword>
<dbReference type="Proteomes" id="UP000560081">
    <property type="component" value="Unassembled WGS sequence"/>
</dbReference>
<name>A0A4Y8WW37_9MICC</name>
<evidence type="ECO:0000256" key="4">
    <source>
        <dbReference type="ARBA" id="ARBA00022729"/>
    </source>
</evidence>
<comment type="similarity">
    <text evidence="2">Belongs to the bacterial solute-binding protein 8 family.</text>
</comment>
<dbReference type="InterPro" id="IPR002491">
    <property type="entry name" value="ABC_transptr_periplasmic_BD"/>
</dbReference>
<dbReference type="CDD" id="cd01146">
    <property type="entry name" value="FhuD"/>
    <property type="match status" value="1"/>
</dbReference>
<dbReference type="PANTHER" id="PTHR30532">
    <property type="entry name" value="IRON III DICITRATE-BINDING PERIPLASMIC PROTEIN"/>
    <property type="match status" value="1"/>
</dbReference>
<dbReference type="InterPro" id="IPR051313">
    <property type="entry name" value="Bact_iron-sidero_bind"/>
</dbReference>
<dbReference type="PROSITE" id="PS51318">
    <property type="entry name" value="TAT"/>
    <property type="match status" value="1"/>
</dbReference>
<reference evidence="8 9" key="1">
    <citation type="submission" date="2020-08" db="EMBL/GenBank/DDBJ databases">
        <title>Sequencing the genomes of 1000 actinobacteria strains.</title>
        <authorList>
            <person name="Klenk H.-P."/>
        </authorList>
    </citation>
    <scope>NUCLEOTIDE SEQUENCE [LARGE SCALE GENOMIC DNA]</scope>
    <source>
        <strain evidence="8 9">DSM 19079</strain>
    </source>
</reference>
<dbReference type="PROSITE" id="PS50983">
    <property type="entry name" value="FE_B12_PBP"/>
    <property type="match status" value="1"/>
</dbReference>
<dbReference type="InterPro" id="IPR006311">
    <property type="entry name" value="TAT_signal"/>
</dbReference>
<feature type="chain" id="PRO_5039301313" evidence="7">
    <location>
        <begin position="25"/>
        <end position="364"/>
    </location>
</feature>
<dbReference type="PROSITE" id="PS51257">
    <property type="entry name" value="PROKAR_LIPOPROTEIN"/>
    <property type="match status" value="1"/>
</dbReference>
<feature type="signal peptide" evidence="7">
    <location>
        <begin position="1"/>
        <end position="24"/>
    </location>
</feature>
<dbReference type="GO" id="GO:1901678">
    <property type="term" value="P:iron coordination entity transport"/>
    <property type="evidence" value="ECO:0007669"/>
    <property type="project" value="UniProtKB-ARBA"/>
</dbReference>
<keyword evidence="9" id="KW-1185">Reference proteome</keyword>
<feature type="region of interest" description="Disordered" evidence="6">
    <location>
        <begin position="32"/>
        <end position="58"/>
    </location>
</feature>
<feature type="coiled-coil region" evidence="5">
    <location>
        <begin position="201"/>
        <end position="228"/>
    </location>
</feature>
<organism evidence="8 9">
    <name type="scientific">Micrococcus flavus</name>
    <dbReference type="NCBI Taxonomy" id="384602"/>
    <lineage>
        <taxon>Bacteria</taxon>
        <taxon>Bacillati</taxon>
        <taxon>Actinomycetota</taxon>
        <taxon>Actinomycetes</taxon>
        <taxon>Micrococcales</taxon>
        <taxon>Micrococcaceae</taxon>
        <taxon>Micrococcus</taxon>
    </lineage>
</organism>
<proteinExistence type="inferred from homology"/>
<evidence type="ECO:0000313" key="8">
    <source>
        <dbReference type="EMBL" id="MBB4881657.1"/>
    </source>
</evidence>
<dbReference type="Gene3D" id="3.40.50.1980">
    <property type="entry name" value="Nitrogenase molybdenum iron protein domain"/>
    <property type="match status" value="2"/>
</dbReference>
<protein>
    <submittedName>
        <fullName evidence="8">Iron complex transport system substrate-binding protein</fullName>
    </submittedName>
</protein>
<evidence type="ECO:0000256" key="2">
    <source>
        <dbReference type="ARBA" id="ARBA00008814"/>
    </source>
</evidence>
<dbReference type="Pfam" id="PF01497">
    <property type="entry name" value="Peripla_BP_2"/>
    <property type="match status" value="1"/>
</dbReference>
<evidence type="ECO:0000256" key="3">
    <source>
        <dbReference type="ARBA" id="ARBA00022448"/>
    </source>
</evidence>
<dbReference type="AlphaFoldDB" id="A0A4Y8WW37"/>
<evidence type="ECO:0000256" key="1">
    <source>
        <dbReference type="ARBA" id="ARBA00004196"/>
    </source>
</evidence>
<sequence>MTSPLTRRSLLAAGGSGLALLLSACTTGPTGSSSSVAGSSSAAAGSAAASGSSSETSAAPFPVSIEHVYGTTEIPARPERVATVSWVNQDVVLALGVVPVGMAAVEFGGNAQQSTDWFDAKLEELGGEMPVQWSEADGIDAEAVAAVQPDVILAAYSGLTKEDYERLSKIAPVVAHPKDVPAFGTSWQDSTRMIGTALGKGQEAQELVADLERQIADAGERHADLKGASFIYGTIDPAAADQISIYTDVDNRPRFLELLGMEQAEVVTENAPADESFFFTWSPERADELASDVFVSWAAAESTRAAIESDPLLRTIPAVEKGGLVLQVDEQEVLSVSALSPLSIPFALKRVVPPIAEAAATARG</sequence>
<dbReference type="GO" id="GO:0030288">
    <property type="term" value="C:outer membrane-bounded periplasmic space"/>
    <property type="evidence" value="ECO:0007669"/>
    <property type="project" value="TreeGrafter"/>
</dbReference>
<keyword evidence="5" id="KW-0175">Coiled coil</keyword>